<gene>
    <name evidence="3" type="ORF">FGG12_01445</name>
</gene>
<evidence type="ECO:0000256" key="1">
    <source>
        <dbReference type="SAM" id="MobiDB-lite"/>
    </source>
</evidence>
<feature type="transmembrane region" description="Helical" evidence="2">
    <location>
        <begin position="63"/>
        <end position="83"/>
    </location>
</feature>
<evidence type="ECO:0000313" key="3">
    <source>
        <dbReference type="EMBL" id="TSP14353.1"/>
    </source>
</evidence>
<reference evidence="3 4" key="1">
    <citation type="submission" date="2019-05" db="EMBL/GenBank/DDBJ databases">
        <title>Whole genome sequence analysis of Cupriavidus campinensis S14E4C strain.</title>
        <authorList>
            <person name="Abbaszade G."/>
            <person name="Szabo A."/>
            <person name="Toumi M."/>
            <person name="Toth E."/>
        </authorList>
    </citation>
    <scope>NUCLEOTIDE SEQUENCE [LARGE SCALE GENOMIC DNA]</scope>
    <source>
        <strain evidence="3 4">S14E4C</strain>
    </source>
</reference>
<name>A0ABY3ETN9_9BURK</name>
<keyword evidence="2" id="KW-1133">Transmembrane helix</keyword>
<dbReference type="RefSeq" id="WP_144195476.1">
    <property type="nucleotide sequence ID" value="NZ_CAJPVH010000071.1"/>
</dbReference>
<evidence type="ECO:0000313" key="4">
    <source>
        <dbReference type="Proteomes" id="UP000318943"/>
    </source>
</evidence>
<feature type="transmembrane region" description="Helical" evidence="2">
    <location>
        <begin position="122"/>
        <end position="142"/>
    </location>
</feature>
<dbReference type="Proteomes" id="UP000318943">
    <property type="component" value="Unassembled WGS sequence"/>
</dbReference>
<organism evidence="3 4">
    <name type="scientific">Cupriavidus campinensis</name>
    <dbReference type="NCBI Taxonomy" id="151783"/>
    <lineage>
        <taxon>Bacteria</taxon>
        <taxon>Pseudomonadati</taxon>
        <taxon>Pseudomonadota</taxon>
        <taxon>Betaproteobacteria</taxon>
        <taxon>Burkholderiales</taxon>
        <taxon>Burkholderiaceae</taxon>
        <taxon>Cupriavidus</taxon>
    </lineage>
</organism>
<keyword evidence="2" id="KW-0472">Membrane</keyword>
<accession>A0ABY3ETN9</accession>
<evidence type="ECO:0000256" key="2">
    <source>
        <dbReference type="SAM" id="Phobius"/>
    </source>
</evidence>
<feature type="transmembrane region" description="Helical" evidence="2">
    <location>
        <begin position="162"/>
        <end position="180"/>
    </location>
</feature>
<sequence length="237" mass="25078">MRIVRPLALVAVFVTLAVPALREPLEASMALQMLALLPGVFAAGWLSARLAPARWQARAMAALRPHALSLLVVAALGYGLWMLPIALDLARLSPAVNAAKFATVFVAGLSTGIALRVAAWPLVLFFGGNMVWMGLTFGMLFIDAPARLCASYLIDDQRMAGVGLVAGSAGVGVWLLAWVVRRAGWSNSEDSEKTAKDWPAIAVNAGQKGLTQKGRKQQLRAAATTVAPDKGPDRAPD</sequence>
<feature type="region of interest" description="Disordered" evidence="1">
    <location>
        <begin position="209"/>
        <end position="237"/>
    </location>
</feature>
<keyword evidence="2" id="KW-0812">Transmembrane</keyword>
<comment type="caution">
    <text evidence="3">The sequence shown here is derived from an EMBL/GenBank/DDBJ whole genome shotgun (WGS) entry which is preliminary data.</text>
</comment>
<protein>
    <submittedName>
        <fullName evidence="3">Uncharacterized protein</fullName>
    </submittedName>
</protein>
<feature type="transmembrane region" description="Helical" evidence="2">
    <location>
        <begin position="95"/>
        <end position="115"/>
    </location>
</feature>
<feature type="transmembrane region" description="Helical" evidence="2">
    <location>
        <begin position="32"/>
        <end position="51"/>
    </location>
</feature>
<proteinExistence type="predicted"/>
<keyword evidence="4" id="KW-1185">Reference proteome</keyword>
<dbReference type="EMBL" id="VCIZ01000001">
    <property type="protein sequence ID" value="TSP14353.1"/>
    <property type="molecule type" value="Genomic_DNA"/>
</dbReference>